<reference evidence="2" key="3">
    <citation type="submission" date="2015-04" db="UniProtKB">
        <authorList>
            <consortium name="EnsemblPlants"/>
        </authorList>
    </citation>
    <scope>IDENTIFICATION</scope>
    <source>
        <strain evidence="2">cv. Jemalong A17</strain>
    </source>
</reference>
<evidence type="ECO:0000313" key="2">
    <source>
        <dbReference type="EnsemblPlants" id="KEH23898"/>
    </source>
</evidence>
<protein>
    <submittedName>
        <fullName evidence="1 2">Uncharacterized protein</fullName>
    </submittedName>
</protein>
<sequence length="55" mass="6001">MTVTASFPPLPTEKTVALCVRKIMLTIVLAIRPVNTKGSIWGHCTCMDDCHILSS</sequence>
<dbReference type="EnsemblPlants" id="KEH23898">
    <property type="protein sequence ID" value="KEH23898"/>
    <property type="gene ID" value="MTR_7g096630"/>
</dbReference>
<reference evidence="1 3" key="2">
    <citation type="journal article" date="2014" name="BMC Genomics">
        <title>An improved genome release (version Mt4.0) for the model legume Medicago truncatula.</title>
        <authorList>
            <person name="Tang H."/>
            <person name="Krishnakumar V."/>
            <person name="Bidwell S."/>
            <person name="Rosen B."/>
            <person name="Chan A."/>
            <person name="Zhou S."/>
            <person name="Gentzbittel L."/>
            <person name="Childs K.L."/>
            <person name="Yandell M."/>
            <person name="Gundlach H."/>
            <person name="Mayer K.F."/>
            <person name="Schwartz D.C."/>
            <person name="Town C.D."/>
        </authorList>
    </citation>
    <scope>GENOME REANNOTATION</scope>
    <source>
        <strain evidence="1">A17</strain>
        <strain evidence="2 3">cv. Jemalong A17</strain>
    </source>
</reference>
<reference evidence="1 3" key="1">
    <citation type="journal article" date="2011" name="Nature">
        <title>The Medicago genome provides insight into the evolution of rhizobial symbioses.</title>
        <authorList>
            <person name="Young N.D."/>
            <person name="Debelle F."/>
            <person name="Oldroyd G.E."/>
            <person name="Geurts R."/>
            <person name="Cannon S.B."/>
            <person name="Udvardi M.K."/>
            <person name="Benedito V.A."/>
            <person name="Mayer K.F."/>
            <person name="Gouzy J."/>
            <person name="Schoof H."/>
            <person name="Van de Peer Y."/>
            <person name="Proost S."/>
            <person name="Cook D.R."/>
            <person name="Meyers B.C."/>
            <person name="Spannagl M."/>
            <person name="Cheung F."/>
            <person name="De Mita S."/>
            <person name="Krishnakumar V."/>
            <person name="Gundlach H."/>
            <person name="Zhou S."/>
            <person name="Mudge J."/>
            <person name="Bharti A.K."/>
            <person name="Murray J.D."/>
            <person name="Naoumkina M.A."/>
            <person name="Rosen B."/>
            <person name="Silverstein K.A."/>
            <person name="Tang H."/>
            <person name="Rombauts S."/>
            <person name="Zhao P.X."/>
            <person name="Zhou P."/>
            <person name="Barbe V."/>
            <person name="Bardou P."/>
            <person name="Bechner M."/>
            <person name="Bellec A."/>
            <person name="Berger A."/>
            <person name="Berges H."/>
            <person name="Bidwell S."/>
            <person name="Bisseling T."/>
            <person name="Choisne N."/>
            <person name="Couloux A."/>
            <person name="Denny R."/>
            <person name="Deshpande S."/>
            <person name="Dai X."/>
            <person name="Doyle J.J."/>
            <person name="Dudez A.M."/>
            <person name="Farmer A.D."/>
            <person name="Fouteau S."/>
            <person name="Franken C."/>
            <person name="Gibelin C."/>
            <person name="Gish J."/>
            <person name="Goldstein S."/>
            <person name="Gonzalez A.J."/>
            <person name="Green P.J."/>
            <person name="Hallab A."/>
            <person name="Hartog M."/>
            <person name="Hua A."/>
            <person name="Humphray S.J."/>
            <person name="Jeong D.H."/>
            <person name="Jing Y."/>
            <person name="Jocker A."/>
            <person name="Kenton S.M."/>
            <person name="Kim D.J."/>
            <person name="Klee K."/>
            <person name="Lai H."/>
            <person name="Lang C."/>
            <person name="Lin S."/>
            <person name="Macmil S.L."/>
            <person name="Magdelenat G."/>
            <person name="Matthews L."/>
            <person name="McCorrison J."/>
            <person name="Monaghan E.L."/>
            <person name="Mun J.H."/>
            <person name="Najar F.Z."/>
            <person name="Nicholson C."/>
            <person name="Noirot C."/>
            <person name="O'Bleness M."/>
            <person name="Paule C.R."/>
            <person name="Poulain J."/>
            <person name="Prion F."/>
            <person name="Qin B."/>
            <person name="Qu C."/>
            <person name="Retzel E.F."/>
            <person name="Riddle C."/>
            <person name="Sallet E."/>
            <person name="Samain S."/>
            <person name="Samson N."/>
            <person name="Sanders I."/>
            <person name="Saurat O."/>
            <person name="Scarpelli C."/>
            <person name="Schiex T."/>
            <person name="Segurens B."/>
            <person name="Severin A.J."/>
            <person name="Sherrier D.J."/>
            <person name="Shi R."/>
            <person name="Sims S."/>
            <person name="Singer S.R."/>
            <person name="Sinharoy S."/>
            <person name="Sterck L."/>
            <person name="Viollet A."/>
            <person name="Wang B.B."/>
            <person name="Wang K."/>
            <person name="Wang M."/>
            <person name="Wang X."/>
            <person name="Warfsmann J."/>
            <person name="Weissenbach J."/>
            <person name="White D.D."/>
            <person name="White J.D."/>
            <person name="Wiley G.B."/>
            <person name="Wincker P."/>
            <person name="Xing Y."/>
            <person name="Yang L."/>
            <person name="Yao Z."/>
            <person name="Ying F."/>
            <person name="Zhai J."/>
            <person name="Zhou L."/>
            <person name="Zuber A."/>
            <person name="Denarie J."/>
            <person name="Dixon R.A."/>
            <person name="May G.D."/>
            <person name="Schwartz D.C."/>
            <person name="Rogers J."/>
            <person name="Quetier F."/>
            <person name="Town C.D."/>
            <person name="Roe B.A."/>
        </authorList>
    </citation>
    <scope>NUCLEOTIDE SEQUENCE [LARGE SCALE GENOMIC DNA]</scope>
    <source>
        <strain evidence="1">A17</strain>
        <strain evidence="2 3">cv. Jemalong A17</strain>
    </source>
</reference>
<proteinExistence type="predicted"/>
<name>A0A072U462_MEDTR</name>
<dbReference type="AlphaFoldDB" id="A0A072U462"/>
<accession>A0A072U462</accession>
<evidence type="ECO:0000313" key="3">
    <source>
        <dbReference type="Proteomes" id="UP000002051"/>
    </source>
</evidence>
<dbReference type="HOGENOM" id="CLU_3035438_0_0_1"/>
<dbReference type="Proteomes" id="UP000002051">
    <property type="component" value="Unassembled WGS sequence"/>
</dbReference>
<organism evidence="1 3">
    <name type="scientific">Medicago truncatula</name>
    <name type="common">Barrel medic</name>
    <name type="synonym">Medicago tribuloides</name>
    <dbReference type="NCBI Taxonomy" id="3880"/>
    <lineage>
        <taxon>Eukaryota</taxon>
        <taxon>Viridiplantae</taxon>
        <taxon>Streptophyta</taxon>
        <taxon>Embryophyta</taxon>
        <taxon>Tracheophyta</taxon>
        <taxon>Spermatophyta</taxon>
        <taxon>Magnoliopsida</taxon>
        <taxon>eudicotyledons</taxon>
        <taxon>Gunneridae</taxon>
        <taxon>Pentapetalae</taxon>
        <taxon>rosids</taxon>
        <taxon>fabids</taxon>
        <taxon>Fabales</taxon>
        <taxon>Fabaceae</taxon>
        <taxon>Papilionoideae</taxon>
        <taxon>50 kb inversion clade</taxon>
        <taxon>NPAAA clade</taxon>
        <taxon>Hologalegina</taxon>
        <taxon>IRL clade</taxon>
        <taxon>Trifolieae</taxon>
        <taxon>Medicago</taxon>
    </lineage>
</organism>
<evidence type="ECO:0000313" key="1">
    <source>
        <dbReference type="EMBL" id="KEH23898.1"/>
    </source>
</evidence>
<gene>
    <name evidence="1" type="ordered locus">MTR_7g096630</name>
</gene>
<dbReference type="EMBL" id="CM001223">
    <property type="protein sequence ID" value="KEH23898.1"/>
    <property type="molecule type" value="Genomic_DNA"/>
</dbReference>
<keyword evidence="3" id="KW-1185">Reference proteome</keyword>